<evidence type="ECO:0000256" key="1">
    <source>
        <dbReference type="ARBA" id="ARBA00001936"/>
    </source>
</evidence>
<dbReference type="PROSITE" id="PS51462">
    <property type="entry name" value="NUDIX"/>
    <property type="match status" value="1"/>
</dbReference>
<proteinExistence type="predicted"/>
<gene>
    <name evidence="8" type="ORF">EYW49_18640</name>
</gene>
<evidence type="ECO:0000256" key="5">
    <source>
        <dbReference type="ARBA" id="ARBA00022842"/>
    </source>
</evidence>
<dbReference type="AlphaFoldDB" id="A0A4Q9VGW5"/>
<keyword evidence="5" id="KW-0460">Magnesium</keyword>
<keyword evidence="3" id="KW-0479">Metal-binding</keyword>
<evidence type="ECO:0000256" key="3">
    <source>
        <dbReference type="ARBA" id="ARBA00022723"/>
    </source>
</evidence>
<keyword evidence="4 8" id="KW-0378">Hydrolase</keyword>
<dbReference type="PANTHER" id="PTHR12318:SF0">
    <property type="entry name" value="ACYL-COENZYME A DIPHOSPHATASE NUDT19"/>
    <property type="match status" value="1"/>
</dbReference>
<dbReference type="Gene3D" id="3.90.79.10">
    <property type="entry name" value="Nucleoside Triphosphate Pyrophosphohydrolase"/>
    <property type="match status" value="1"/>
</dbReference>
<feature type="domain" description="Nudix hydrolase" evidence="7">
    <location>
        <begin position="24"/>
        <end position="236"/>
    </location>
</feature>
<dbReference type="EMBL" id="SJFN01000035">
    <property type="protein sequence ID" value="TBW34300.1"/>
    <property type="molecule type" value="Genomic_DNA"/>
</dbReference>
<evidence type="ECO:0000313" key="9">
    <source>
        <dbReference type="Proteomes" id="UP000292781"/>
    </source>
</evidence>
<keyword evidence="6" id="KW-0464">Manganese</keyword>
<accession>A0A4Q9VGW5</accession>
<dbReference type="InterPro" id="IPR000086">
    <property type="entry name" value="NUDIX_hydrolase_dom"/>
</dbReference>
<evidence type="ECO:0000313" key="8">
    <source>
        <dbReference type="EMBL" id="TBW34300.1"/>
    </source>
</evidence>
<evidence type="ECO:0000256" key="2">
    <source>
        <dbReference type="ARBA" id="ARBA00001946"/>
    </source>
</evidence>
<dbReference type="GO" id="GO:0016818">
    <property type="term" value="F:hydrolase activity, acting on acid anhydrides, in phosphorus-containing anhydrides"/>
    <property type="evidence" value="ECO:0007669"/>
    <property type="project" value="InterPro"/>
</dbReference>
<organism evidence="8 9">
    <name type="scientific">Siculibacillus lacustris</name>
    <dbReference type="NCBI Taxonomy" id="1549641"/>
    <lineage>
        <taxon>Bacteria</taxon>
        <taxon>Pseudomonadati</taxon>
        <taxon>Pseudomonadota</taxon>
        <taxon>Alphaproteobacteria</taxon>
        <taxon>Hyphomicrobiales</taxon>
        <taxon>Ancalomicrobiaceae</taxon>
        <taxon>Siculibacillus</taxon>
    </lineage>
</organism>
<dbReference type="GO" id="GO:0046872">
    <property type="term" value="F:metal ion binding"/>
    <property type="evidence" value="ECO:0007669"/>
    <property type="project" value="UniProtKB-KW"/>
</dbReference>
<dbReference type="CDD" id="cd18870">
    <property type="entry name" value="NUDIX_AcylCoAdiphos_Nudt19"/>
    <property type="match status" value="1"/>
</dbReference>
<evidence type="ECO:0000259" key="7">
    <source>
        <dbReference type="PROSITE" id="PS51462"/>
    </source>
</evidence>
<protein>
    <submittedName>
        <fullName evidence="8">NUDIX hydrolase</fullName>
    </submittedName>
</protein>
<dbReference type="OrthoDB" id="9805905at2"/>
<dbReference type="SUPFAM" id="SSF55811">
    <property type="entry name" value="Nudix"/>
    <property type="match status" value="1"/>
</dbReference>
<evidence type="ECO:0000256" key="4">
    <source>
        <dbReference type="ARBA" id="ARBA00022801"/>
    </source>
</evidence>
<comment type="caution">
    <text evidence="8">The sequence shown here is derived from an EMBL/GenBank/DDBJ whole genome shotgun (WGS) entry which is preliminary data.</text>
</comment>
<dbReference type="PANTHER" id="PTHR12318">
    <property type="entry name" value="TESTOSTERONE-REGULATED PROTEIN RP2"/>
    <property type="match status" value="1"/>
</dbReference>
<reference evidence="8 9" key="1">
    <citation type="submission" date="2019-02" db="EMBL/GenBank/DDBJ databases">
        <title>Siculibacillus lacustris gen. nov., sp. nov., a new rosette-forming bacterium isolated from a freshwater crater lake (Lake St. Ana, Romania).</title>
        <authorList>
            <person name="Felfoldi T."/>
            <person name="Marton Z."/>
            <person name="Szabo A."/>
            <person name="Mentes A."/>
            <person name="Boka K."/>
            <person name="Marialigeti K."/>
            <person name="Mathe I."/>
            <person name="Koncz M."/>
            <person name="Schumann P."/>
            <person name="Toth E."/>
        </authorList>
    </citation>
    <scope>NUCLEOTIDE SEQUENCE [LARGE SCALE GENOMIC DNA]</scope>
    <source>
        <strain evidence="8 9">SA-279</strain>
    </source>
</reference>
<keyword evidence="9" id="KW-1185">Reference proteome</keyword>
<sequence length="271" mass="29123">MRSDAEILDELNALDRSRKAPPYRPRDAATLIVIDGAGDDLKVLMGRRHLRHRFMPGALVFPGGRVDPGDSRVRLADDYDPRVLAALRVAMHGPKTAARTRAFAVAAIRETWEETGVLIGTAAAGSAAPLGAAAVPLPDAPPPDPHDAFAVFAARQLRPSLTPMRFIARAITPPGRPRRFDTRFLAVPASAIAGRSADGLGPSGELEEVAFVTLAEARAHVDLAPITRAVLDELERRLAVDPGLDGAAPVPFYRWARDRFVREEITGESAS</sequence>
<comment type="cofactor">
    <cofactor evidence="2">
        <name>Mg(2+)</name>
        <dbReference type="ChEBI" id="CHEBI:18420"/>
    </cofactor>
</comment>
<dbReference type="InterPro" id="IPR015797">
    <property type="entry name" value="NUDIX_hydrolase-like_dom_sf"/>
</dbReference>
<comment type="cofactor">
    <cofactor evidence="1">
        <name>Mn(2+)</name>
        <dbReference type="ChEBI" id="CHEBI:29035"/>
    </cofactor>
</comment>
<name>A0A4Q9VGW5_9HYPH</name>
<dbReference type="InterPro" id="IPR039121">
    <property type="entry name" value="NUDT19"/>
</dbReference>
<dbReference type="Proteomes" id="UP000292781">
    <property type="component" value="Unassembled WGS sequence"/>
</dbReference>
<dbReference type="RefSeq" id="WP_131311139.1">
    <property type="nucleotide sequence ID" value="NZ_SJFN01000035.1"/>
</dbReference>
<evidence type="ECO:0000256" key="6">
    <source>
        <dbReference type="ARBA" id="ARBA00023211"/>
    </source>
</evidence>